<dbReference type="SMART" id="SM00320">
    <property type="entry name" value="WD40"/>
    <property type="match status" value="12"/>
</dbReference>
<feature type="repeat" description="WD" evidence="3">
    <location>
        <begin position="867"/>
        <end position="897"/>
    </location>
</feature>
<accession>A0A1R0KT57</accession>
<gene>
    <name evidence="5" type="ORF">BS329_18010</name>
</gene>
<organism evidence="5 6">
    <name type="scientific">Amycolatopsis coloradensis</name>
    <dbReference type="NCBI Taxonomy" id="76021"/>
    <lineage>
        <taxon>Bacteria</taxon>
        <taxon>Bacillati</taxon>
        <taxon>Actinomycetota</taxon>
        <taxon>Actinomycetes</taxon>
        <taxon>Pseudonocardiales</taxon>
        <taxon>Pseudonocardiaceae</taxon>
        <taxon>Amycolatopsis</taxon>
    </lineage>
</organism>
<dbReference type="STRING" id="76021.BS329_18010"/>
<feature type="repeat" description="WD" evidence="3">
    <location>
        <begin position="907"/>
        <end position="938"/>
    </location>
</feature>
<dbReference type="InterPro" id="IPR049052">
    <property type="entry name" value="nSTAND1"/>
</dbReference>
<evidence type="ECO:0000256" key="2">
    <source>
        <dbReference type="ARBA" id="ARBA00022737"/>
    </source>
</evidence>
<keyword evidence="6" id="KW-1185">Reference proteome</keyword>
<dbReference type="AlphaFoldDB" id="A0A1R0KT57"/>
<dbReference type="PANTHER" id="PTHR19848">
    <property type="entry name" value="WD40 REPEAT PROTEIN"/>
    <property type="match status" value="1"/>
</dbReference>
<dbReference type="SUPFAM" id="SSF63829">
    <property type="entry name" value="Calcium-dependent phosphotriesterase"/>
    <property type="match status" value="1"/>
</dbReference>
<proteinExistence type="predicted"/>
<feature type="repeat" description="WD" evidence="3">
    <location>
        <begin position="556"/>
        <end position="576"/>
    </location>
</feature>
<dbReference type="Pfam" id="PF00400">
    <property type="entry name" value="WD40"/>
    <property type="match status" value="5"/>
</dbReference>
<name>A0A1R0KT57_9PSEU</name>
<dbReference type="Proteomes" id="UP000187486">
    <property type="component" value="Unassembled WGS sequence"/>
</dbReference>
<evidence type="ECO:0000256" key="3">
    <source>
        <dbReference type="PROSITE-ProRule" id="PRU00221"/>
    </source>
</evidence>
<evidence type="ECO:0000259" key="4">
    <source>
        <dbReference type="Pfam" id="PF20703"/>
    </source>
</evidence>
<comment type="caution">
    <text evidence="5">The sequence shown here is derived from an EMBL/GenBank/DDBJ whole genome shotgun (WGS) entry which is preliminary data.</text>
</comment>
<dbReference type="InterPro" id="IPR015943">
    <property type="entry name" value="WD40/YVTN_repeat-like_dom_sf"/>
</dbReference>
<evidence type="ECO:0000256" key="1">
    <source>
        <dbReference type="ARBA" id="ARBA00022574"/>
    </source>
</evidence>
<evidence type="ECO:0000313" key="6">
    <source>
        <dbReference type="Proteomes" id="UP000187486"/>
    </source>
</evidence>
<dbReference type="SUPFAM" id="SSF50978">
    <property type="entry name" value="WD40 repeat-like"/>
    <property type="match status" value="2"/>
</dbReference>
<evidence type="ECO:0000313" key="5">
    <source>
        <dbReference type="EMBL" id="OLZ51136.1"/>
    </source>
</evidence>
<dbReference type="PROSITE" id="PS50082">
    <property type="entry name" value="WD_REPEATS_2"/>
    <property type="match status" value="3"/>
</dbReference>
<sequence>MRAGLLPLLDDDWAVLQVITPGSSGINELEKVFGTEVRGTAQTVLAAVWNGGPAPAPEKVLHAVEAARGPRQRVLLVVDQFEDAAIQHTEQERHLFLALLYALVACDARLCVVVTVRSEWVGLFQQGPGAELFKLPLMVNVLSPQQIREVVDGPAALTDTRFEPGLVEEIVRDTGRGDALPLLSSLLCELYDGLDRYRYIRRNDYLHAGKVGGAITGRAEAAMAAITQDLDTVLTTLLLFVNLDGDEPTRRYVQEDALTVKQQEVVAGFVQVHLLTSDVDQDGSTTYDVAHEALLRQWPPLADYIEANRSTLRRITELLPLAQAWLNSGRSTSYLVPAERLADLDATKVVFPDPLADFMAASREDAAIERRRRASVAGNRALEILDSDPATAISLSLAACTELAPTSTASTALYRSLATCLRHVLTTGDVKCAALAPDGHIATANANTIQIWAEGGALLHVLTEHDADVRQLAFSSDGRLASGDATGRVILWGVDGTMLRQLKGELDTISSLRFGADGQLAAAAEFAACLWDADGNLLRQLAGDGEQLAGGSRTMVAFTPDNFLVTAGPDGVVRVWGRSGPELYSLRSKRLAPVTALAVSRSGHIAAGHQNGTYYVSKGDRPPIMENYRAGISVLDLALSDSGYLAYVESGAVYVFRLDDYRSFQVAGILIEDRKRVSLAYGPGRLLALADCGEVRLYESSDEVAHVWTMNTKDVRIFGFNEGGRLVASGRDTLHVWDVGTRTTEFFSNCGVDEYIAGHIAELAHTNDPAGRMGRFIVNDLGGQVLQYSNGESFCAFVPDESFATTADRDVKISIQDAKGRLLRTLTAPSQKRLELVTFAAHERLAAVDADGAILIWDVAGQLLHTLVGHDAQVQQIAFAPDGRLASGTETGVVRIWGTDGELFHQFKGHKDAVNALAFAGDGRLATASKDCIARVWDRDGTMLYSTTEEKHPAASLAFGPDGRLITSSFDGTVRVYGRDGSLLHVLDIPGAPLAHPFAVTTAGLVIVGGGDDGITRVWDFDGRLLYSLPGNDGRITGLVLASDGTLITCGRDGKIMRWPAPRPLPDLIADAQRCTLPPLTSAVRHRWMLPAVPKTG</sequence>
<dbReference type="PROSITE" id="PS50294">
    <property type="entry name" value="WD_REPEATS_REGION"/>
    <property type="match status" value="2"/>
</dbReference>
<dbReference type="InterPro" id="IPR036322">
    <property type="entry name" value="WD40_repeat_dom_sf"/>
</dbReference>
<dbReference type="Gene3D" id="2.130.10.10">
    <property type="entry name" value="YVTN repeat-like/Quinoprotein amine dehydrogenase"/>
    <property type="match status" value="3"/>
</dbReference>
<dbReference type="EMBL" id="MQUQ01000009">
    <property type="protein sequence ID" value="OLZ51136.1"/>
    <property type="molecule type" value="Genomic_DNA"/>
</dbReference>
<feature type="domain" description="Novel STAND NTPase 1" evidence="4">
    <location>
        <begin position="1"/>
        <end position="332"/>
    </location>
</feature>
<dbReference type="InterPro" id="IPR001680">
    <property type="entry name" value="WD40_rpt"/>
</dbReference>
<dbReference type="PANTHER" id="PTHR19848:SF8">
    <property type="entry name" value="F-BOX AND WD REPEAT DOMAIN CONTAINING 7"/>
    <property type="match status" value="1"/>
</dbReference>
<dbReference type="Pfam" id="PF20703">
    <property type="entry name" value="nSTAND1"/>
    <property type="match status" value="1"/>
</dbReference>
<keyword evidence="1 3" id="KW-0853">WD repeat</keyword>
<protein>
    <recommendedName>
        <fullName evidence="4">Novel STAND NTPase 1 domain-containing protein</fullName>
    </recommendedName>
</protein>
<dbReference type="OrthoDB" id="134501at2"/>
<reference evidence="5 6" key="1">
    <citation type="submission" date="2016-01" db="EMBL/GenBank/DDBJ databases">
        <title>Amycolatopsis coloradensis genome sequencing and assembly.</title>
        <authorList>
            <person name="Mayilraj S."/>
        </authorList>
    </citation>
    <scope>NUCLEOTIDE SEQUENCE [LARGE SCALE GENOMIC DNA]</scope>
    <source>
        <strain evidence="5 6">DSM 44225</strain>
    </source>
</reference>
<keyword evidence="2" id="KW-0677">Repeat</keyword>
<dbReference type="CDD" id="cd00200">
    <property type="entry name" value="WD40"/>
    <property type="match status" value="1"/>
</dbReference>